<evidence type="ECO:0008006" key="3">
    <source>
        <dbReference type="Google" id="ProtNLM"/>
    </source>
</evidence>
<dbReference type="EMBL" id="FMIK01000005">
    <property type="protein sequence ID" value="SCL82313.1"/>
    <property type="molecule type" value="Genomic_DNA"/>
</dbReference>
<accession>A0AAX2CBG8</accession>
<reference evidence="1 2" key="1">
    <citation type="submission" date="2016-08" db="EMBL/GenBank/DDBJ databases">
        <authorList>
            <person name="Loux V."/>
            <person name="Rue O."/>
        </authorList>
    </citation>
    <scope>NUCLEOTIDE SEQUENCE [LARGE SCALE GENOMIC DNA]</scope>
    <source>
        <strain evidence="1 2">AFSSA_08CEB44bac</strain>
    </source>
</reference>
<comment type="caution">
    <text evidence="1">The sequence shown here is derived from an EMBL/GenBank/DDBJ whole genome shotgun (WGS) entry which is preliminary data.</text>
</comment>
<dbReference type="Gene3D" id="3.40.140.10">
    <property type="entry name" value="Cytidine Deaminase, domain 2"/>
    <property type="match status" value="1"/>
</dbReference>
<protein>
    <recommendedName>
        <fullName evidence="3">JAB domain-containing protein</fullName>
    </recommendedName>
</protein>
<organism evidence="1 2">
    <name type="scientific">Bacillus cytotoxicus</name>
    <dbReference type="NCBI Taxonomy" id="580165"/>
    <lineage>
        <taxon>Bacteria</taxon>
        <taxon>Bacillati</taxon>
        <taxon>Bacillota</taxon>
        <taxon>Bacilli</taxon>
        <taxon>Bacillales</taxon>
        <taxon>Bacillaceae</taxon>
        <taxon>Bacillus</taxon>
        <taxon>Bacillus cereus group</taxon>
    </lineage>
</organism>
<gene>
    <name evidence="1" type="ORF">BCB44BAC_00186</name>
</gene>
<dbReference type="SUPFAM" id="SSF102712">
    <property type="entry name" value="JAB1/MPN domain"/>
    <property type="match status" value="1"/>
</dbReference>
<dbReference type="AlphaFoldDB" id="A0AAX2CBG8"/>
<name>A0AAX2CBG8_9BACI</name>
<evidence type="ECO:0000313" key="1">
    <source>
        <dbReference type="EMBL" id="SCL82313.1"/>
    </source>
</evidence>
<dbReference type="Proteomes" id="UP000242164">
    <property type="component" value="Unassembled WGS sequence"/>
</dbReference>
<evidence type="ECO:0000313" key="2">
    <source>
        <dbReference type="Proteomes" id="UP000242164"/>
    </source>
</evidence>
<sequence length="156" mass="18670">MTYMVTFNEETYQNFIDDVLENRQKKCFGFFLAKSDSPEHIHSYFFMKKDKRGEYDFENIDNYYKTHQTAGFLADFQELIELEKYIRANNLIKVGVFHSHMRHPAIFDLIDLKLHPTDELWHLIIAIKNIEKPIIRIFGTNNGEIKEKEFMVLRGE</sequence>
<proteinExistence type="predicted"/>